<dbReference type="AlphaFoldDB" id="A0A2C9VJ50"/>
<evidence type="ECO:0000256" key="1">
    <source>
        <dbReference type="SAM" id="MobiDB-lite"/>
    </source>
</evidence>
<feature type="region of interest" description="Disordered" evidence="1">
    <location>
        <begin position="22"/>
        <end position="49"/>
    </location>
</feature>
<protein>
    <submittedName>
        <fullName evidence="2">Uncharacterized protein</fullName>
    </submittedName>
</protein>
<reference evidence="2" key="1">
    <citation type="submission" date="2016-02" db="EMBL/GenBank/DDBJ databases">
        <title>WGS assembly of Manihot esculenta.</title>
        <authorList>
            <person name="Bredeson J.V."/>
            <person name="Prochnik S.E."/>
            <person name="Lyons J.B."/>
            <person name="Schmutz J."/>
            <person name="Grimwood J."/>
            <person name="Vrebalov J."/>
            <person name="Bart R.S."/>
            <person name="Amuge T."/>
            <person name="Ferguson M.E."/>
            <person name="Green R."/>
            <person name="Putnam N."/>
            <person name="Stites J."/>
            <person name="Rounsley S."/>
            <person name="Rokhsar D.S."/>
        </authorList>
    </citation>
    <scope>NUCLEOTIDE SEQUENCE [LARGE SCALE GENOMIC DNA]</scope>
    <source>
        <tissue evidence="2">Leaf</tissue>
    </source>
</reference>
<name>A0A2C9VJ50_MANES</name>
<evidence type="ECO:0000313" key="2">
    <source>
        <dbReference type="EMBL" id="OAY44988.1"/>
    </source>
</evidence>
<dbReference type="EMBL" id="CM004393">
    <property type="protein sequence ID" value="OAY44988.1"/>
    <property type="molecule type" value="Genomic_DNA"/>
</dbReference>
<feature type="compositionally biased region" description="Polar residues" evidence="1">
    <location>
        <begin position="24"/>
        <end position="33"/>
    </location>
</feature>
<gene>
    <name evidence="2" type="ORF">MANES_07G022800</name>
</gene>
<organism evidence="2">
    <name type="scientific">Manihot esculenta</name>
    <name type="common">Cassava</name>
    <name type="synonym">Jatropha manihot</name>
    <dbReference type="NCBI Taxonomy" id="3983"/>
    <lineage>
        <taxon>Eukaryota</taxon>
        <taxon>Viridiplantae</taxon>
        <taxon>Streptophyta</taxon>
        <taxon>Embryophyta</taxon>
        <taxon>Tracheophyta</taxon>
        <taxon>Spermatophyta</taxon>
        <taxon>Magnoliopsida</taxon>
        <taxon>eudicotyledons</taxon>
        <taxon>Gunneridae</taxon>
        <taxon>Pentapetalae</taxon>
        <taxon>rosids</taxon>
        <taxon>fabids</taxon>
        <taxon>Malpighiales</taxon>
        <taxon>Euphorbiaceae</taxon>
        <taxon>Crotonoideae</taxon>
        <taxon>Manihoteae</taxon>
        <taxon>Manihot</taxon>
    </lineage>
</organism>
<accession>A0A2C9VJ50</accession>
<sequence>MHWTKRAKICVVTYKKRELRYPPTQLSPGQTNKRAGCHSAPVSKFYRNS</sequence>
<proteinExistence type="predicted"/>